<feature type="region of interest" description="Disordered" evidence="1">
    <location>
        <begin position="76"/>
        <end position="128"/>
    </location>
</feature>
<feature type="compositionally biased region" description="Low complexity" evidence="1">
    <location>
        <begin position="76"/>
        <end position="120"/>
    </location>
</feature>
<keyword evidence="4" id="KW-1185">Reference proteome</keyword>
<sequence>MSALTKIAGIAAGLSAVAVFGVAVAQSEPPNPYITNPAIGAGQQSTHMTPMGETGVLTHENDVRTATLIREPEVAVAPAPEPAAPAAQEPVAVAPAAEPAPATTAMGAAPEPQQSEAAPQKVARADRN</sequence>
<dbReference type="AlphaFoldDB" id="A0A931H3A4"/>
<dbReference type="Proteomes" id="UP000651050">
    <property type="component" value="Unassembled WGS sequence"/>
</dbReference>
<feature type="region of interest" description="Disordered" evidence="1">
    <location>
        <begin position="35"/>
        <end position="54"/>
    </location>
</feature>
<gene>
    <name evidence="3" type="ORF">I5803_07155</name>
</gene>
<keyword evidence="2" id="KW-0732">Signal</keyword>
<dbReference type="RefSeq" id="WP_196985686.1">
    <property type="nucleotide sequence ID" value="NZ_JADWYS010000001.1"/>
</dbReference>
<organism evidence="3 4">
    <name type="scientific">Caenimonas aquaedulcis</name>
    <dbReference type="NCBI Taxonomy" id="2793270"/>
    <lineage>
        <taxon>Bacteria</taxon>
        <taxon>Pseudomonadati</taxon>
        <taxon>Pseudomonadota</taxon>
        <taxon>Betaproteobacteria</taxon>
        <taxon>Burkholderiales</taxon>
        <taxon>Comamonadaceae</taxon>
        <taxon>Caenimonas</taxon>
    </lineage>
</organism>
<feature type="chain" id="PRO_5037138457" evidence="2">
    <location>
        <begin position="26"/>
        <end position="128"/>
    </location>
</feature>
<accession>A0A931H3A4</accession>
<feature type="signal peptide" evidence="2">
    <location>
        <begin position="1"/>
        <end position="25"/>
    </location>
</feature>
<proteinExistence type="predicted"/>
<protein>
    <submittedName>
        <fullName evidence="3">Uncharacterized protein</fullName>
    </submittedName>
</protein>
<name>A0A931H3A4_9BURK</name>
<evidence type="ECO:0000256" key="1">
    <source>
        <dbReference type="SAM" id="MobiDB-lite"/>
    </source>
</evidence>
<evidence type="ECO:0000313" key="3">
    <source>
        <dbReference type="EMBL" id="MBG9387790.1"/>
    </source>
</evidence>
<comment type="caution">
    <text evidence="3">The sequence shown here is derived from an EMBL/GenBank/DDBJ whole genome shotgun (WGS) entry which is preliminary data.</text>
</comment>
<evidence type="ECO:0000256" key="2">
    <source>
        <dbReference type="SAM" id="SignalP"/>
    </source>
</evidence>
<dbReference type="EMBL" id="JADWYS010000001">
    <property type="protein sequence ID" value="MBG9387790.1"/>
    <property type="molecule type" value="Genomic_DNA"/>
</dbReference>
<evidence type="ECO:0000313" key="4">
    <source>
        <dbReference type="Proteomes" id="UP000651050"/>
    </source>
</evidence>
<reference evidence="3" key="1">
    <citation type="submission" date="2020-11" db="EMBL/GenBank/DDBJ databases">
        <title>Bacterial whole genome sequence for Caenimonas sp. DR4.4.</title>
        <authorList>
            <person name="Le V."/>
            <person name="Ko S.-R."/>
            <person name="Ahn C.-Y."/>
            <person name="Oh H.-M."/>
        </authorList>
    </citation>
    <scope>NUCLEOTIDE SEQUENCE</scope>
    <source>
        <strain evidence="3">DR4.4</strain>
    </source>
</reference>